<sequence>MNNLVINKTKTTPEINFDCNTHQLSISGHSYPENISEFYGSIFMWLEEYLDQVDEDQSITVNIDLTYFNSTSSKVMMDMFDIFDEAVDDGKNITLNWIYDKEDPDSLEFGEEFQDNLENMQMTFVPK</sequence>
<evidence type="ECO:0000313" key="2">
    <source>
        <dbReference type="EMBL" id="ETR74025.1"/>
    </source>
</evidence>
<feature type="domain" description="SiaC family regulatory phosphoprotein" evidence="1">
    <location>
        <begin position="6"/>
        <end position="126"/>
    </location>
</feature>
<dbReference type="Proteomes" id="UP000189670">
    <property type="component" value="Unassembled WGS sequence"/>
</dbReference>
<keyword evidence="2" id="KW-0449">Lipoprotein</keyword>
<dbReference type="Pfam" id="PF09345">
    <property type="entry name" value="SiaC"/>
    <property type="match status" value="1"/>
</dbReference>
<reference evidence="3" key="1">
    <citation type="submission" date="2012-11" db="EMBL/GenBank/DDBJ databases">
        <authorList>
            <person name="Lucero-Rivera Y.E."/>
            <person name="Tovar-Ramirez D."/>
        </authorList>
    </citation>
    <scope>NUCLEOTIDE SEQUENCE [LARGE SCALE GENOMIC DNA]</scope>
    <source>
        <strain evidence="3">Araruama</strain>
    </source>
</reference>
<evidence type="ECO:0000259" key="1">
    <source>
        <dbReference type="Pfam" id="PF09345"/>
    </source>
</evidence>
<dbReference type="AlphaFoldDB" id="A0A1V1PH65"/>
<proteinExistence type="predicted"/>
<accession>A0A1V1PH65</accession>
<protein>
    <submittedName>
        <fullName evidence="2">Lipoprotein</fullName>
    </submittedName>
</protein>
<evidence type="ECO:0000313" key="3">
    <source>
        <dbReference type="Proteomes" id="UP000189670"/>
    </source>
</evidence>
<dbReference type="InterPro" id="IPR018530">
    <property type="entry name" value="SiaC"/>
</dbReference>
<name>A0A1V1PH65_9BACT</name>
<organism evidence="2 3">
    <name type="scientific">Candidatus Magnetoglobus multicellularis str. Araruama</name>
    <dbReference type="NCBI Taxonomy" id="890399"/>
    <lineage>
        <taxon>Bacteria</taxon>
        <taxon>Pseudomonadati</taxon>
        <taxon>Thermodesulfobacteriota</taxon>
        <taxon>Desulfobacteria</taxon>
        <taxon>Desulfobacterales</taxon>
        <taxon>Desulfobacteraceae</taxon>
        <taxon>Candidatus Magnetoglobus</taxon>
    </lineage>
</organism>
<comment type="caution">
    <text evidence="2">The sequence shown here is derived from an EMBL/GenBank/DDBJ whole genome shotgun (WGS) entry which is preliminary data.</text>
</comment>
<dbReference type="EMBL" id="ATBP01000025">
    <property type="protein sequence ID" value="ETR74025.1"/>
    <property type="molecule type" value="Genomic_DNA"/>
</dbReference>
<gene>
    <name evidence="2" type="ORF">OMM_06567</name>
</gene>